<evidence type="ECO:0000313" key="1">
    <source>
        <dbReference type="Ensembl" id="ENSMCSP00000006142.1"/>
    </source>
</evidence>
<reference evidence="1" key="2">
    <citation type="submission" date="2025-09" db="UniProtKB">
        <authorList>
            <consortium name="Ensembl"/>
        </authorList>
    </citation>
    <scope>IDENTIFICATION</scope>
</reference>
<sequence length="54" mass="6291">MAAQQVGGKRQYKEFITLLLLLEEMKGIDICIYNCKYSYICTFYKICCAVIWVA</sequence>
<dbReference type="Ensembl" id="ENSMCST00000006286.1">
    <property type="protein sequence ID" value="ENSMCSP00000006142.1"/>
    <property type="gene ID" value="ENSMCSG00000004463.1"/>
</dbReference>
<keyword evidence="2" id="KW-1185">Reference proteome</keyword>
<accession>A0A8C5TKE8</accession>
<protein>
    <submittedName>
        <fullName evidence="1">Uncharacterized protein</fullName>
    </submittedName>
</protein>
<reference evidence="1" key="1">
    <citation type="submission" date="2025-08" db="UniProtKB">
        <authorList>
            <consortium name="Ensembl"/>
        </authorList>
    </citation>
    <scope>IDENTIFICATION</scope>
</reference>
<dbReference type="AlphaFoldDB" id="A0A8C5TKE8"/>
<evidence type="ECO:0000313" key="2">
    <source>
        <dbReference type="Proteomes" id="UP000694560"/>
    </source>
</evidence>
<name>A0A8C5TKE8_9PASS</name>
<dbReference type="Proteomes" id="UP000694560">
    <property type="component" value="Unplaced"/>
</dbReference>
<organism evidence="1 2">
    <name type="scientific">Malurus cyaneus samueli</name>
    <dbReference type="NCBI Taxonomy" id="2593467"/>
    <lineage>
        <taxon>Eukaryota</taxon>
        <taxon>Metazoa</taxon>
        <taxon>Chordata</taxon>
        <taxon>Craniata</taxon>
        <taxon>Vertebrata</taxon>
        <taxon>Euteleostomi</taxon>
        <taxon>Archelosauria</taxon>
        <taxon>Archosauria</taxon>
        <taxon>Dinosauria</taxon>
        <taxon>Saurischia</taxon>
        <taxon>Theropoda</taxon>
        <taxon>Coelurosauria</taxon>
        <taxon>Aves</taxon>
        <taxon>Neognathae</taxon>
        <taxon>Neoaves</taxon>
        <taxon>Telluraves</taxon>
        <taxon>Australaves</taxon>
        <taxon>Passeriformes</taxon>
        <taxon>Meliphagoidea</taxon>
        <taxon>Maluridae</taxon>
        <taxon>Malurus</taxon>
    </lineage>
</organism>
<proteinExistence type="predicted"/>